<dbReference type="InterPro" id="IPR018060">
    <property type="entry name" value="HTH_AraC"/>
</dbReference>
<evidence type="ECO:0000256" key="1">
    <source>
        <dbReference type="ARBA" id="ARBA00023015"/>
    </source>
</evidence>
<dbReference type="Pfam" id="PF12833">
    <property type="entry name" value="HTH_18"/>
    <property type="match status" value="1"/>
</dbReference>
<protein>
    <recommendedName>
        <fullName evidence="4">HTH araC/xylS-type domain-containing protein</fullName>
    </recommendedName>
</protein>
<dbReference type="OrthoDB" id="9809338at2"/>
<dbReference type="InterPro" id="IPR009057">
    <property type="entry name" value="Homeodomain-like_sf"/>
</dbReference>
<dbReference type="Pfam" id="PF20240">
    <property type="entry name" value="DUF6597"/>
    <property type="match status" value="1"/>
</dbReference>
<dbReference type="GO" id="GO:0003700">
    <property type="term" value="F:DNA-binding transcription factor activity"/>
    <property type="evidence" value="ECO:0007669"/>
    <property type="project" value="InterPro"/>
</dbReference>
<dbReference type="SUPFAM" id="SSF46689">
    <property type="entry name" value="Homeodomain-like"/>
    <property type="match status" value="1"/>
</dbReference>
<dbReference type="PROSITE" id="PS01124">
    <property type="entry name" value="HTH_ARAC_FAMILY_2"/>
    <property type="match status" value="1"/>
</dbReference>
<proteinExistence type="predicted"/>
<keyword evidence="1" id="KW-0805">Transcription regulation</keyword>
<evidence type="ECO:0000256" key="2">
    <source>
        <dbReference type="ARBA" id="ARBA00023125"/>
    </source>
</evidence>
<dbReference type="STRING" id="1458275.AZ34_12690"/>
<dbReference type="RefSeq" id="WP_035608530.1">
    <property type="nucleotide sequence ID" value="NZ_JEMG01000001.1"/>
</dbReference>
<dbReference type="InterPro" id="IPR046532">
    <property type="entry name" value="DUF6597"/>
</dbReference>
<sequence length="262" mass="28840">MSPSRQPIHVALPAPPLRTHVSHYWLSLDNRDPSFAIAPDGSVDMVLVLGASNYRVDVYGTTTRRTELAIEPACHYLGIRFRPGQSRHFLDMPASDLTDAVLPAVGPLAQRVAELAESMASEAVFNRVDAMLLAQLQRRSPRHSRIDDAIQHIEQASGPVRVTELAELCCKSPRQFERNFLELAGLPPKLYSEIVRYRRACALLARADLPLAHIAASLGYTDQSHFSHAFARFHGSPPSRARAQDVAFLQDAAGLADQNGGF</sequence>
<evidence type="ECO:0000259" key="4">
    <source>
        <dbReference type="PROSITE" id="PS01124"/>
    </source>
</evidence>
<accession>A0A016XM47</accession>
<evidence type="ECO:0000256" key="3">
    <source>
        <dbReference type="ARBA" id="ARBA00023163"/>
    </source>
</evidence>
<name>A0A016XM47_9BURK</name>
<dbReference type="AlphaFoldDB" id="A0A016XM47"/>
<dbReference type="PANTHER" id="PTHR46796">
    <property type="entry name" value="HTH-TYPE TRANSCRIPTIONAL ACTIVATOR RHAS-RELATED"/>
    <property type="match status" value="1"/>
</dbReference>
<dbReference type="SMART" id="SM00342">
    <property type="entry name" value="HTH_ARAC"/>
    <property type="match status" value="1"/>
</dbReference>
<comment type="caution">
    <text evidence="5">The sequence shown here is derived from an EMBL/GenBank/DDBJ whole genome shotgun (WGS) entry which is preliminary data.</text>
</comment>
<gene>
    <name evidence="5" type="ORF">AZ34_12690</name>
</gene>
<keyword evidence="3" id="KW-0804">Transcription</keyword>
<dbReference type="GO" id="GO:0043565">
    <property type="term" value="F:sequence-specific DNA binding"/>
    <property type="evidence" value="ECO:0007669"/>
    <property type="project" value="InterPro"/>
</dbReference>
<evidence type="ECO:0000313" key="6">
    <source>
        <dbReference type="Proteomes" id="UP000023268"/>
    </source>
</evidence>
<dbReference type="eggNOG" id="COG2207">
    <property type="taxonomic scope" value="Bacteria"/>
</dbReference>
<dbReference type="Gene3D" id="1.10.10.60">
    <property type="entry name" value="Homeodomain-like"/>
    <property type="match status" value="1"/>
</dbReference>
<dbReference type="Proteomes" id="UP000023268">
    <property type="component" value="Unassembled WGS sequence"/>
</dbReference>
<organism evidence="5 6">
    <name type="scientific">Hylemonella gracilis str. Niagara R</name>
    <dbReference type="NCBI Taxonomy" id="1458275"/>
    <lineage>
        <taxon>Bacteria</taxon>
        <taxon>Pseudomonadati</taxon>
        <taxon>Pseudomonadota</taxon>
        <taxon>Betaproteobacteria</taxon>
        <taxon>Burkholderiales</taxon>
        <taxon>Comamonadaceae</taxon>
        <taxon>Hylemonella</taxon>
    </lineage>
</organism>
<dbReference type="InterPro" id="IPR050204">
    <property type="entry name" value="AraC_XylS_family_regulators"/>
</dbReference>
<reference evidence="5 6" key="1">
    <citation type="submission" date="2014-02" db="EMBL/GenBank/DDBJ databases">
        <title>Draft Genome of Hylemonella gracilis isolated from the Niagara River.</title>
        <authorList>
            <person name="Pawlowski D.R."/>
            <person name="Koudelka G.B."/>
        </authorList>
    </citation>
    <scope>NUCLEOTIDE SEQUENCE [LARGE SCALE GENOMIC DNA]</scope>
    <source>
        <strain evidence="5 6">Niagara R</strain>
    </source>
</reference>
<keyword evidence="2" id="KW-0238">DNA-binding</keyword>
<dbReference type="EMBL" id="JEMG01000001">
    <property type="protein sequence ID" value="EYC52911.1"/>
    <property type="molecule type" value="Genomic_DNA"/>
</dbReference>
<evidence type="ECO:0000313" key="5">
    <source>
        <dbReference type="EMBL" id="EYC52911.1"/>
    </source>
</evidence>
<feature type="domain" description="HTH araC/xylS-type" evidence="4">
    <location>
        <begin position="144"/>
        <end position="244"/>
    </location>
</feature>